<protein>
    <recommendedName>
        <fullName evidence="4">Polymer-forming cytoskeletal protein</fullName>
    </recommendedName>
</protein>
<evidence type="ECO:0000256" key="1">
    <source>
        <dbReference type="SAM" id="SignalP"/>
    </source>
</evidence>
<evidence type="ECO:0008006" key="4">
    <source>
        <dbReference type="Google" id="ProtNLM"/>
    </source>
</evidence>
<keyword evidence="1" id="KW-0732">Signal</keyword>
<sequence>MKRLLLTLALASLAPLAMADDDISKVNGAISTNAGTTYRDLDTVNGSIHLASGVSARGVETVNGSVHIEDNVSARSVETVNGAIRSGRQLVLSGGLETVNGSIFVDRGSRIGGDVETVNGGIGLVGTQVQGNIETVNGDITVGVDSVIKGGIKVTRPSFSISLTPPRKPRIIIGPNAVVEGNLVFEREVTLYVHDSARIGPVSGATVQRFSSERAPAD</sequence>
<feature type="chain" id="PRO_5046944921" description="Polymer-forming cytoskeletal protein" evidence="1">
    <location>
        <begin position="20"/>
        <end position="218"/>
    </location>
</feature>
<dbReference type="RefSeq" id="WP_132865963.1">
    <property type="nucleotide sequence ID" value="NZ_JAYFUH010000039.1"/>
</dbReference>
<dbReference type="Proteomes" id="UP001301653">
    <property type="component" value="Unassembled WGS sequence"/>
</dbReference>
<keyword evidence="3" id="KW-1185">Reference proteome</keyword>
<name>A0ABU5UYF3_9GAMM</name>
<dbReference type="EMBL" id="JAYFUH010000039">
    <property type="protein sequence ID" value="MEA5666131.1"/>
    <property type="molecule type" value="Genomic_DNA"/>
</dbReference>
<evidence type="ECO:0000313" key="2">
    <source>
        <dbReference type="EMBL" id="MEA5666131.1"/>
    </source>
</evidence>
<comment type="caution">
    <text evidence="2">The sequence shown here is derived from an EMBL/GenBank/DDBJ whole genome shotgun (WGS) entry which is preliminary data.</text>
</comment>
<accession>A0ABU5UYF3</accession>
<reference evidence="2 3" key="1">
    <citation type="submission" date="2023-12" db="EMBL/GenBank/DDBJ databases">
        <title>Stenotrophomonas guangdongensis sp. nov., isolated from wilted pepper plants (Capsicum annuum).</title>
        <authorList>
            <person name="Qiu M."/>
            <person name="Li Y."/>
            <person name="Liu Q."/>
            <person name="Zhang X."/>
            <person name="Huang Y."/>
            <person name="Guo R."/>
            <person name="Hu M."/>
            <person name="Zhou J."/>
            <person name="Zhou X."/>
        </authorList>
    </citation>
    <scope>NUCLEOTIDE SEQUENCE [LARGE SCALE GENOMIC DNA]</scope>
    <source>
        <strain evidence="2 3">MH1</strain>
    </source>
</reference>
<gene>
    <name evidence="2" type="ORF">VA603_01075</name>
</gene>
<evidence type="ECO:0000313" key="3">
    <source>
        <dbReference type="Proteomes" id="UP001301653"/>
    </source>
</evidence>
<proteinExistence type="predicted"/>
<feature type="signal peptide" evidence="1">
    <location>
        <begin position="1"/>
        <end position="19"/>
    </location>
</feature>
<organism evidence="2 3">
    <name type="scientific">Stenotrophomonas capsici</name>
    <dbReference type="NCBI Taxonomy" id="3110230"/>
    <lineage>
        <taxon>Bacteria</taxon>
        <taxon>Pseudomonadati</taxon>
        <taxon>Pseudomonadota</taxon>
        <taxon>Gammaproteobacteria</taxon>
        <taxon>Lysobacterales</taxon>
        <taxon>Lysobacteraceae</taxon>
        <taxon>Stenotrophomonas</taxon>
    </lineage>
</organism>